<dbReference type="InterPro" id="IPR017166">
    <property type="entry name" value="UCP037290"/>
</dbReference>
<dbReference type="InterPro" id="IPR047610">
    <property type="entry name" value="ImuA_translesion"/>
</dbReference>
<proteinExistence type="predicted"/>
<dbReference type="RefSeq" id="WP_112992596.1">
    <property type="nucleotide sequence ID" value="NZ_PTLZ01000003.1"/>
</dbReference>
<evidence type="ECO:0000313" key="2">
    <source>
        <dbReference type="Proteomes" id="UP000294737"/>
    </source>
</evidence>
<dbReference type="Proteomes" id="UP000294737">
    <property type="component" value="Unassembled WGS sequence"/>
</dbReference>
<dbReference type="SUPFAM" id="SSF52540">
    <property type="entry name" value="P-loop containing nucleoside triphosphate hydrolases"/>
    <property type="match status" value="1"/>
</dbReference>
<evidence type="ECO:0000313" key="1">
    <source>
        <dbReference type="EMBL" id="TDN88240.1"/>
    </source>
</evidence>
<gene>
    <name evidence="1" type="ORF">EV677_2727</name>
</gene>
<dbReference type="NCBIfam" id="NF033429">
    <property type="entry name" value="ImuA_translesion"/>
    <property type="match status" value="1"/>
</dbReference>
<accession>A0A4R6G344</accession>
<sequence>MAALASALPFSTSSILASRPDSIWLSDQVAAYRSKPISSGSRELDQQLPHGGWPPSVLTELLLANPGIGELRLLASTLTHITEAGKAVVVLAPTHLAIATSLSELGIDMSKVTLIEVDNPADKIWAVEQALKSASFGALLCWLPQARDDHLRRLQLAAAGTQGLTFLFRPLDAQDQASPAPLRMLCKPLAIGRLSVEIIKRRGPVHLEPIILPLEVPEILLKPLATRVLGKPVFSELSYSVNHSALAATAARHRRALLS</sequence>
<dbReference type="Gene3D" id="3.40.50.300">
    <property type="entry name" value="P-loop containing nucleotide triphosphate hydrolases"/>
    <property type="match status" value="1"/>
</dbReference>
<dbReference type="EMBL" id="SNWF01000007">
    <property type="protein sequence ID" value="TDN88240.1"/>
    <property type="molecule type" value="Genomic_DNA"/>
</dbReference>
<name>A0A4R6G344_9BURK</name>
<dbReference type="InterPro" id="IPR027417">
    <property type="entry name" value="P-loop_NTPase"/>
</dbReference>
<comment type="caution">
    <text evidence="1">The sequence shown here is derived from an EMBL/GenBank/DDBJ whole genome shotgun (WGS) entry which is preliminary data.</text>
</comment>
<protein>
    <submittedName>
        <fullName evidence="1">Protein ImuA</fullName>
    </submittedName>
</protein>
<dbReference type="PIRSF" id="PIRSF037290">
    <property type="entry name" value="UCP037290"/>
    <property type="match status" value="1"/>
</dbReference>
<dbReference type="AlphaFoldDB" id="A0A4R6G344"/>
<reference evidence="1 2" key="1">
    <citation type="submission" date="2019-03" db="EMBL/GenBank/DDBJ databases">
        <title>Genomic Encyclopedia of Type Strains, Phase IV (KMG-IV): sequencing the most valuable type-strain genomes for metagenomic binning, comparative biology and taxonomic classification.</title>
        <authorList>
            <person name="Goeker M."/>
        </authorList>
    </citation>
    <scope>NUCLEOTIDE SEQUENCE [LARGE SCALE GENOMIC DNA]</scope>
    <source>
        <strain evidence="1 2">DSM 18555</strain>
    </source>
</reference>
<dbReference type="OrthoDB" id="9811176at2"/>
<organism evidence="1 2">
    <name type="scientific">Herminiimonas fonticola</name>
    <dbReference type="NCBI Taxonomy" id="303380"/>
    <lineage>
        <taxon>Bacteria</taxon>
        <taxon>Pseudomonadati</taxon>
        <taxon>Pseudomonadota</taxon>
        <taxon>Betaproteobacteria</taxon>
        <taxon>Burkholderiales</taxon>
        <taxon>Oxalobacteraceae</taxon>
        <taxon>Herminiimonas</taxon>
    </lineage>
</organism>
<keyword evidence="2" id="KW-1185">Reference proteome</keyword>